<organism evidence="1 2">
    <name type="scientific">Candidatus Falkowbacteria bacterium CG02_land_8_20_14_3_00_36_14</name>
    <dbReference type="NCBI Taxonomy" id="1974560"/>
    <lineage>
        <taxon>Bacteria</taxon>
        <taxon>Candidatus Falkowiibacteriota</taxon>
    </lineage>
</organism>
<name>A0A2M7DQT7_9BACT</name>
<reference evidence="2" key="1">
    <citation type="submission" date="2017-09" db="EMBL/GenBank/DDBJ databases">
        <title>Depth-based differentiation of microbial function through sediment-hosted aquifers and enrichment of novel symbionts in the deep terrestrial subsurface.</title>
        <authorList>
            <person name="Probst A.J."/>
            <person name="Ladd B."/>
            <person name="Jarett J.K."/>
            <person name="Geller-Mcgrath D.E."/>
            <person name="Sieber C.M.K."/>
            <person name="Emerson J.B."/>
            <person name="Anantharaman K."/>
            <person name="Thomas B.C."/>
            <person name="Malmstrom R."/>
            <person name="Stieglmeier M."/>
            <person name="Klingl A."/>
            <person name="Woyke T."/>
            <person name="Ryan C.M."/>
            <person name="Banfield J.F."/>
        </authorList>
    </citation>
    <scope>NUCLEOTIDE SEQUENCE [LARGE SCALE GENOMIC DNA]</scope>
</reference>
<comment type="caution">
    <text evidence="1">The sequence shown here is derived from an EMBL/GenBank/DDBJ whole genome shotgun (WGS) entry which is preliminary data.</text>
</comment>
<accession>A0A2M7DQT7</accession>
<dbReference type="AlphaFoldDB" id="A0A2M7DQT7"/>
<evidence type="ECO:0000313" key="1">
    <source>
        <dbReference type="EMBL" id="PIV52153.1"/>
    </source>
</evidence>
<gene>
    <name evidence="1" type="ORF">COS18_00325</name>
</gene>
<dbReference type="EMBL" id="PETS01000004">
    <property type="protein sequence ID" value="PIV52153.1"/>
    <property type="molecule type" value="Genomic_DNA"/>
</dbReference>
<evidence type="ECO:0000313" key="2">
    <source>
        <dbReference type="Proteomes" id="UP000228896"/>
    </source>
</evidence>
<proteinExistence type="predicted"/>
<dbReference type="Proteomes" id="UP000228896">
    <property type="component" value="Unassembled WGS sequence"/>
</dbReference>
<protein>
    <submittedName>
        <fullName evidence="1">Uncharacterized protein</fullName>
    </submittedName>
</protein>
<feature type="non-terminal residue" evidence="1">
    <location>
        <position position="1"/>
    </location>
</feature>
<sequence length="361" mass="39472">GGLPAGGLWAKSSQPHSSIGITAAQAFPGETQSMWLHRDPNLVYPGTCNQTLCTDPFFLRGLCSTYPSASCPGDCAWLAATSQCQFLKLDTHSPTSKIYNSGDTLGWANTNRTMWLALTYNVARLNWTPGKNYLMTFYYKGSNDNILNIQLGYSLGWQQQCQGRQGQCINGTNNGASCYQNSDCTGGGTCNNFYYVDNTNGVCRYGRTCPNNQNMCCMEAPLQTDCFQYLGSPTLPAVPAGTYNSGPYNSWNYYQAFFVYQNWMLNLRKAGRCSLANAYGRNLSCVNNADCAGMGVCNITTTCLNNPAIFCTQDSQCPGSKCNNLKNEIGMYITYSNTNNVAVGVNGTDLYIDNFMVAEGN</sequence>